<evidence type="ECO:0000313" key="5">
    <source>
        <dbReference type="EMBL" id="TQM78929.1"/>
    </source>
</evidence>
<name>A0A543J7X9_9PSEU</name>
<proteinExistence type="predicted"/>
<dbReference type="EMBL" id="VFPP01000001">
    <property type="protein sequence ID" value="TQM78929.1"/>
    <property type="molecule type" value="Genomic_DNA"/>
</dbReference>
<evidence type="ECO:0000256" key="2">
    <source>
        <dbReference type="PROSITE-ProRule" id="PRU00703"/>
    </source>
</evidence>
<dbReference type="InterPro" id="IPR046342">
    <property type="entry name" value="CBS_dom_sf"/>
</dbReference>
<dbReference type="Proteomes" id="UP000316628">
    <property type="component" value="Unassembled WGS sequence"/>
</dbReference>
<dbReference type="InterPro" id="IPR000644">
    <property type="entry name" value="CBS_dom"/>
</dbReference>
<evidence type="ECO:0000313" key="6">
    <source>
        <dbReference type="Proteomes" id="UP000316628"/>
    </source>
</evidence>
<dbReference type="InterPro" id="IPR007055">
    <property type="entry name" value="BON_dom"/>
</dbReference>
<dbReference type="AlphaFoldDB" id="A0A543J7X9"/>
<dbReference type="PANTHER" id="PTHR43080">
    <property type="entry name" value="CBS DOMAIN-CONTAINING PROTEIN CBSX3, MITOCHONDRIAL"/>
    <property type="match status" value="1"/>
</dbReference>
<evidence type="ECO:0000256" key="1">
    <source>
        <dbReference type="ARBA" id="ARBA00023122"/>
    </source>
</evidence>
<dbReference type="Gene3D" id="3.10.580.10">
    <property type="entry name" value="CBS-domain"/>
    <property type="match status" value="1"/>
</dbReference>
<feature type="domain" description="CBS" evidence="4">
    <location>
        <begin position="7"/>
        <end position="63"/>
    </location>
</feature>
<dbReference type="SMART" id="SM00116">
    <property type="entry name" value="CBS"/>
    <property type="match status" value="2"/>
</dbReference>
<feature type="domain" description="CBS" evidence="4">
    <location>
        <begin position="85"/>
        <end position="140"/>
    </location>
</feature>
<dbReference type="PROSITE" id="PS51371">
    <property type="entry name" value="CBS"/>
    <property type="match status" value="2"/>
</dbReference>
<dbReference type="RefSeq" id="WP_170231950.1">
    <property type="nucleotide sequence ID" value="NZ_VFPP01000001.1"/>
</dbReference>
<dbReference type="PANTHER" id="PTHR43080:SF29">
    <property type="entry name" value="OS02G0818000 PROTEIN"/>
    <property type="match status" value="1"/>
</dbReference>
<protein>
    <submittedName>
        <fullName evidence="5">CBS domain protein</fullName>
    </submittedName>
</protein>
<accession>A0A543J7X9</accession>
<comment type="caution">
    <text evidence="5">The sequence shown here is derived from an EMBL/GenBank/DDBJ whole genome shotgun (WGS) entry which is preliminary data.</text>
</comment>
<dbReference type="CDD" id="cd04586">
    <property type="entry name" value="CBS_pair_BON_assoc"/>
    <property type="match status" value="1"/>
</dbReference>
<sequence>MKAQDLMTRAVVTAQPGMAAKDAARLLVEHGFTTLPVVDGRDRLVGVVAEADLLRNRILPDPRTFVHGQPPEPLAPASTTVAEVMVTDVVAVDPRMHVAELSKLMLDKHLRTVPIVRDGVLVGVVSRRDLLRMIARNDDVIATDVRRQLSVAAGRIPWRISVTRGVVTLAGEGADDVERHVATVVAGAVAGVVGVEVPDHDGAG</sequence>
<evidence type="ECO:0000259" key="4">
    <source>
        <dbReference type="PROSITE" id="PS51371"/>
    </source>
</evidence>
<gene>
    <name evidence="5" type="ORF">FHX81_1218</name>
</gene>
<feature type="domain" description="BON" evidence="3">
    <location>
        <begin position="137"/>
        <end position="204"/>
    </location>
</feature>
<dbReference type="PROSITE" id="PS50914">
    <property type="entry name" value="BON"/>
    <property type="match status" value="1"/>
</dbReference>
<reference evidence="5 6" key="1">
    <citation type="submission" date="2019-06" db="EMBL/GenBank/DDBJ databases">
        <title>Sequencing the genomes of 1000 actinobacteria strains.</title>
        <authorList>
            <person name="Klenk H.-P."/>
        </authorList>
    </citation>
    <scope>NUCLEOTIDE SEQUENCE [LARGE SCALE GENOMIC DNA]</scope>
    <source>
        <strain evidence="5 6">DSM 45456</strain>
    </source>
</reference>
<dbReference type="Pfam" id="PF00571">
    <property type="entry name" value="CBS"/>
    <property type="match status" value="2"/>
</dbReference>
<organism evidence="5 6">
    <name type="scientific">Saccharothrix saharensis</name>
    <dbReference type="NCBI Taxonomy" id="571190"/>
    <lineage>
        <taxon>Bacteria</taxon>
        <taxon>Bacillati</taxon>
        <taxon>Actinomycetota</taxon>
        <taxon>Actinomycetes</taxon>
        <taxon>Pseudonocardiales</taxon>
        <taxon>Pseudonocardiaceae</taxon>
        <taxon>Saccharothrix</taxon>
    </lineage>
</organism>
<keyword evidence="6" id="KW-1185">Reference proteome</keyword>
<dbReference type="InterPro" id="IPR051257">
    <property type="entry name" value="Diverse_CBS-Domain"/>
</dbReference>
<evidence type="ECO:0000259" key="3">
    <source>
        <dbReference type="PROSITE" id="PS50914"/>
    </source>
</evidence>
<keyword evidence="1 2" id="KW-0129">CBS domain</keyword>
<dbReference type="SUPFAM" id="SSF54631">
    <property type="entry name" value="CBS-domain pair"/>
    <property type="match status" value="1"/>
</dbReference>